<dbReference type="EMBL" id="MLJW01000013">
    <property type="protein sequence ID" value="OIR13724.1"/>
    <property type="molecule type" value="Genomic_DNA"/>
</dbReference>
<name>A0A1J5TJ38_9ZZZZ</name>
<dbReference type="Gene3D" id="2.20.25.270">
    <property type="match status" value="1"/>
</dbReference>
<dbReference type="NCBIfam" id="NF047645">
    <property type="entry name" value="CopZ_Nterm_CC"/>
    <property type="match status" value="1"/>
</dbReference>
<dbReference type="InterPro" id="IPR040890">
    <property type="entry name" value="Znf_CopZ"/>
</dbReference>
<dbReference type="Gene3D" id="1.10.10.1100">
    <property type="entry name" value="BFD-like [2Fe-2S]-binding domain"/>
    <property type="match status" value="1"/>
</dbReference>
<dbReference type="InterPro" id="IPR041854">
    <property type="entry name" value="BFD-like_2Fe2S-bd_dom_sf"/>
</dbReference>
<organism evidence="2">
    <name type="scientific">mine drainage metagenome</name>
    <dbReference type="NCBI Taxonomy" id="410659"/>
    <lineage>
        <taxon>unclassified sequences</taxon>
        <taxon>metagenomes</taxon>
        <taxon>ecological metagenomes</taxon>
    </lineage>
</organism>
<evidence type="ECO:0000259" key="1">
    <source>
        <dbReference type="Pfam" id="PF18423"/>
    </source>
</evidence>
<evidence type="ECO:0000313" key="2">
    <source>
        <dbReference type="EMBL" id="OIR13724.1"/>
    </source>
</evidence>
<gene>
    <name evidence="2" type="ORF">GALL_48590</name>
</gene>
<dbReference type="Pfam" id="PF18423">
    <property type="entry name" value="zf_CopZ"/>
    <property type="match status" value="1"/>
</dbReference>
<dbReference type="AlphaFoldDB" id="A0A1J5TJ38"/>
<reference evidence="2" key="1">
    <citation type="submission" date="2016-10" db="EMBL/GenBank/DDBJ databases">
        <title>Sequence of Gallionella enrichment culture.</title>
        <authorList>
            <person name="Poehlein A."/>
            <person name="Muehling M."/>
            <person name="Daniel R."/>
        </authorList>
    </citation>
    <scope>NUCLEOTIDE SEQUENCE</scope>
</reference>
<accession>A0A1J5TJ38</accession>
<protein>
    <recommendedName>
        <fullName evidence="1">CopZ zinc binding domain-containing protein</fullName>
    </recommendedName>
</protein>
<sequence>MTGCCSLPDGGTALPKKHRCPANGLEYAEVSARTIAHHLKASWSWTPTASRYFFCDDPACNVVYFGDDDSTIVASQLRTRIGAKEESHDSLLCYCFGIRNADLQRDPAIKDFVIEQTRAGRCSCETSNPSGRCCLKDFPRAADSTITARGTTSAGITKEK</sequence>
<feature type="domain" description="CopZ zinc binding" evidence="1">
    <location>
        <begin position="18"/>
        <end position="77"/>
    </location>
</feature>
<dbReference type="CDD" id="cd10141">
    <property type="entry name" value="CopZ-like_Fer2_BFD-like"/>
    <property type="match status" value="1"/>
</dbReference>
<comment type="caution">
    <text evidence="2">The sequence shown here is derived from an EMBL/GenBank/DDBJ whole genome shotgun (WGS) entry which is preliminary data.</text>
</comment>
<proteinExistence type="predicted"/>